<reference evidence="3" key="1">
    <citation type="submission" date="2021-01" db="EMBL/GenBank/DDBJ databases">
        <title>Whole genome shotgun sequence of Planotetraspora silvatica NBRC 100141.</title>
        <authorList>
            <person name="Komaki H."/>
            <person name="Tamura T."/>
        </authorList>
    </citation>
    <scope>NUCLEOTIDE SEQUENCE</scope>
    <source>
        <strain evidence="3">NBRC 100141</strain>
    </source>
</reference>
<dbReference type="Gene3D" id="2.60.40.10">
    <property type="entry name" value="Immunoglobulins"/>
    <property type="match status" value="2"/>
</dbReference>
<feature type="chain" id="PRO_5035295758" description="Chitinase A N-terminal domain-containing protein" evidence="1">
    <location>
        <begin position="30"/>
        <end position="905"/>
    </location>
</feature>
<dbReference type="EMBL" id="BOOQ01000001">
    <property type="protein sequence ID" value="GII43610.1"/>
    <property type="molecule type" value="Genomic_DNA"/>
</dbReference>
<dbReference type="AlphaFoldDB" id="A0A8J3XJX0"/>
<dbReference type="GO" id="GO:0005975">
    <property type="term" value="P:carbohydrate metabolic process"/>
    <property type="evidence" value="ECO:0007669"/>
    <property type="project" value="UniProtKB-ARBA"/>
</dbReference>
<protein>
    <recommendedName>
        <fullName evidence="2">Chitinase A N-terminal domain-containing protein</fullName>
    </recommendedName>
</protein>
<sequence length="905" mass="95091">MKTRRLGTSLGVVLAASAMLLVPVIPAQAYSPTGGIMYQLGSDPCLKGRGNCAIYPKSAQLPSGRLVASFEKATVVPETGGADRETLPIYKSDDYGTTWQSLSEVKAPAYLSSDPQYAKYTSNWTNPYLYVLPQDVGSLKAGTLLLASVVSGDDYYYKEHKAADPTWSPSSDGDRKDLAIALYSSTDEGVTWNVVNVIATGGWQGGSAGAIGRNVAGANTYKQVDPLWEPYLMVYDGELICYYSDENDYIGFDPATGVATLDPNNDTATDSQGQVLVHKTWDGSSSAWSDPVIDVSGLTQNMGGGKAEIGGGRPGMTNVVPTMDGKWLITYEYWGGGANVRYKVADDPLKFYADGDPAGTPITSLPVDSGSKKPATGGSPVTIKLPDGRLVYNASGSGDVWVNQSGRSDGVWKEYQTSLGSGYSRNLQYVNGTGRIVILRNQGTSTIAYGEVDLGHSEGAYYRLVNRKTGQVIGTGGKTNDANIGNGDVPDVVLEDAGSAVSKDTQYWHIFTAPNGGVSLLNKSGGRAAAIWTGNATVGQKIGQWVDNSPTGSWNLIKSDDGYYKLQAVKNTGVYLTGSTTGAALTLQNAVSDGSQEWQLAQEAPAADDLTSGDHSASLISSDTIAQNGTLSLNATVTHPVVSHANVTGHVYALTPGSSTPVDLGAVSFGSDQKATVSLPGALKAGDSKIAVVFDETPMMWDSVYVLPGDGAASAPAKGVLSSNNGWDDGLRDGDYTITMNLWWGQNADLIKLYENGELVATRDLTFGGDDAQNVSVDISGRPNGEYKYTGVLVNSKGSTETAPLTVKVTDANPGKPVLSADNWDGDGTYTVTADLWWGQNATSYRFLENGAVVATGDFASNTPAAQQAKLNVSGKAAGTYVYTVEFSNAAGATTSSPLTVKVTN</sequence>
<evidence type="ECO:0000313" key="3">
    <source>
        <dbReference type="EMBL" id="GII43610.1"/>
    </source>
</evidence>
<dbReference type="InterPro" id="IPR036278">
    <property type="entry name" value="Sialidase_sf"/>
</dbReference>
<feature type="signal peptide" evidence="1">
    <location>
        <begin position="1"/>
        <end position="29"/>
    </location>
</feature>
<evidence type="ECO:0000256" key="1">
    <source>
        <dbReference type="SAM" id="SignalP"/>
    </source>
</evidence>
<dbReference type="InterPro" id="IPR014756">
    <property type="entry name" value="Ig_E-set"/>
</dbReference>
<keyword evidence="4" id="KW-1185">Reference proteome</keyword>
<dbReference type="Gene3D" id="2.120.10.10">
    <property type="match status" value="1"/>
</dbReference>
<evidence type="ECO:0000259" key="2">
    <source>
        <dbReference type="Pfam" id="PF08329"/>
    </source>
</evidence>
<dbReference type="CDD" id="cd00161">
    <property type="entry name" value="beta-trefoil_Ricin-like"/>
    <property type="match status" value="1"/>
</dbReference>
<dbReference type="Proteomes" id="UP000644610">
    <property type="component" value="Unassembled WGS sequence"/>
</dbReference>
<gene>
    <name evidence="3" type="ORF">Psi02_00340</name>
</gene>
<comment type="caution">
    <text evidence="3">The sequence shown here is derived from an EMBL/GenBank/DDBJ whole genome shotgun (WGS) entry which is preliminary data.</text>
</comment>
<dbReference type="SUPFAM" id="SSF50939">
    <property type="entry name" value="Sialidases"/>
    <property type="match status" value="1"/>
</dbReference>
<dbReference type="InterPro" id="IPR013540">
    <property type="entry name" value="ChitinaseA_N"/>
</dbReference>
<accession>A0A8J3XJX0</accession>
<dbReference type="InterPro" id="IPR035992">
    <property type="entry name" value="Ricin_B-like_lectins"/>
</dbReference>
<dbReference type="InterPro" id="IPR013783">
    <property type="entry name" value="Ig-like_fold"/>
</dbReference>
<dbReference type="GO" id="GO:0006032">
    <property type="term" value="P:chitin catabolic process"/>
    <property type="evidence" value="ECO:0007669"/>
    <property type="project" value="InterPro"/>
</dbReference>
<organism evidence="3 4">
    <name type="scientific">Planotetraspora silvatica</name>
    <dbReference type="NCBI Taxonomy" id="234614"/>
    <lineage>
        <taxon>Bacteria</taxon>
        <taxon>Bacillati</taxon>
        <taxon>Actinomycetota</taxon>
        <taxon>Actinomycetes</taxon>
        <taxon>Streptosporangiales</taxon>
        <taxon>Streptosporangiaceae</taxon>
        <taxon>Planotetraspora</taxon>
    </lineage>
</organism>
<dbReference type="SUPFAM" id="SSF50370">
    <property type="entry name" value="Ricin B-like lectins"/>
    <property type="match status" value="1"/>
</dbReference>
<dbReference type="Pfam" id="PF08329">
    <property type="entry name" value="ChitinaseA_N"/>
    <property type="match status" value="1"/>
</dbReference>
<evidence type="ECO:0000313" key="4">
    <source>
        <dbReference type="Proteomes" id="UP000644610"/>
    </source>
</evidence>
<name>A0A8J3XJX0_9ACTN</name>
<proteinExistence type="predicted"/>
<dbReference type="PANTHER" id="PTHR38792:SF3">
    <property type="entry name" value="BNR_ASP-BOX REPEAT DOMAIN PROTEIN (AFU_ORTHOLOGUE AFUA_7G06430)-RELATED"/>
    <property type="match status" value="1"/>
</dbReference>
<dbReference type="InterPro" id="IPR023296">
    <property type="entry name" value="Glyco_hydro_beta-prop_sf"/>
</dbReference>
<dbReference type="GO" id="GO:0004568">
    <property type="term" value="F:chitinase activity"/>
    <property type="evidence" value="ECO:0007669"/>
    <property type="project" value="InterPro"/>
</dbReference>
<dbReference type="SUPFAM" id="SSF75005">
    <property type="entry name" value="Arabinanase/levansucrase/invertase"/>
    <property type="match status" value="1"/>
</dbReference>
<dbReference type="Gene3D" id="2.80.10.50">
    <property type="match status" value="1"/>
</dbReference>
<keyword evidence="1" id="KW-0732">Signal</keyword>
<dbReference type="SUPFAM" id="SSF81296">
    <property type="entry name" value="E set domains"/>
    <property type="match status" value="2"/>
</dbReference>
<feature type="domain" description="Chitinase A N-terminal" evidence="2">
    <location>
        <begin position="831"/>
        <end position="904"/>
    </location>
</feature>
<dbReference type="PANTHER" id="PTHR38792">
    <property type="entry name" value="BNR/ASP-BOX REPEAT DOMAIN PROTEIN (AFU_ORTHOLOGUE AFUA_7G06430)-RELATED"/>
    <property type="match status" value="1"/>
</dbReference>